<evidence type="ECO:0000313" key="5">
    <source>
        <dbReference type="Proteomes" id="UP000663870"/>
    </source>
</evidence>
<dbReference type="Proteomes" id="UP000663870">
    <property type="component" value="Unassembled WGS sequence"/>
</dbReference>
<name>A0A815VCW2_9BILA</name>
<evidence type="ECO:0000313" key="4">
    <source>
        <dbReference type="Proteomes" id="UP000663854"/>
    </source>
</evidence>
<evidence type="ECO:0000259" key="1">
    <source>
        <dbReference type="Pfam" id="PF10021"/>
    </source>
</evidence>
<dbReference type="Pfam" id="PF10021">
    <property type="entry name" value="PARG_cat_microb"/>
    <property type="match status" value="1"/>
</dbReference>
<organism evidence="2 4">
    <name type="scientific">Rotaria sordida</name>
    <dbReference type="NCBI Taxonomy" id="392033"/>
    <lineage>
        <taxon>Eukaryota</taxon>
        <taxon>Metazoa</taxon>
        <taxon>Spiralia</taxon>
        <taxon>Gnathifera</taxon>
        <taxon>Rotifera</taxon>
        <taxon>Eurotatoria</taxon>
        <taxon>Bdelloidea</taxon>
        <taxon>Philodinida</taxon>
        <taxon>Philodinidae</taxon>
        <taxon>Rotaria</taxon>
    </lineage>
</organism>
<dbReference type="InterPro" id="IPR019261">
    <property type="entry name" value="PARG_cat_microbial"/>
</dbReference>
<evidence type="ECO:0000313" key="3">
    <source>
        <dbReference type="EMBL" id="CAF1664617.1"/>
    </source>
</evidence>
<dbReference type="EMBL" id="CAJNOL010013639">
    <property type="protein sequence ID" value="CAF1664617.1"/>
    <property type="molecule type" value="Genomic_DNA"/>
</dbReference>
<keyword evidence="5" id="KW-1185">Reference proteome</keyword>
<proteinExistence type="predicted"/>
<dbReference type="EMBL" id="CAJNOH010011780">
    <property type="protein sequence ID" value="CAF1528811.1"/>
    <property type="molecule type" value="Genomic_DNA"/>
</dbReference>
<dbReference type="AlphaFoldDB" id="A0A815VCW2"/>
<reference evidence="2" key="1">
    <citation type="submission" date="2021-02" db="EMBL/GenBank/DDBJ databases">
        <authorList>
            <person name="Nowell W R."/>
        </authorList>
    </citation>
    <scope>NUCLEOTIDE SEQUENCE</scope>
</reference>
<sequence length="285" mass="33461">MQQEIKDTYMYVPVHSLRKCDICSIISIAFLPTNDKKWKKRVDSHHSRRTMLYFLLSIKSTPNNKQVLNFIYECYPNFDWSIVNENYQQLKNTIESYQLQYNAKKLGNYWQLKIPTHSPGPLKSREYISRYRSDGFQPNELKIYWNYDQIQTLISSNNYNPITDSDARNALLNSPVHERKHSGIIRFVVLAIQDAVFTVPNDKQVIVLDFADERMPGGYYLEQAITQEEVILYNSDAYRALLDLKYTMMDGGFMLPEYGVAYIKRVRFFQKQSNKGRLTDLIVAA</sequence>
<protein>
    <recommendedName>
        <fullName evidence="1">Microbial-type PARG catalytic domain-containing protein</fullName>
    </recommendedName>
</protein>
<gene>
    <name evidence="3" type="ORF">JXQ802_LOCUS56617</name>
    <name evidence="2" type="ORF">PYM288_LOCUS40045</name>
</gene>
<comment type="caution">
    <text evidence="2">The sequence shown here is derived from an EMBL/GenBank/DDBJ whole genome shotgun (WGS) entry which is preliminary data.</text>
</comment>
<feature type="domain" description="Microbial-type PARG catalytic" evidence="1">
    <location>
        <begin position="199"/>
        <end position="243"/>
    </location>
</feature>
<accession>A0A815VCW2</accession>
<evidence type="ECO:0000313" key="2">
    <source>
        <dbReference type="EMBL" id="CAF1528811.1"/>
    </source>
</evidence>
<dbReference type="InterPro" id="IPR043472">
    <property type="entry name" value="Macro_dom-like"/>
</dbReference>
<dbReference type="Proteomes" id="UP000663854">
    <property type="component" value="Unassembled WGS sequence"/>
</dbReference>
<dbReference type="Gene3D" id="3.40.220.10">
    <property type="entry name" value="Leucine Aminopeptidase, subunit E, domain 1"/>
    <property type="match status" value="1"/>
</dbReference>
<feature type="non-terminal residue" evidence="2">
    <location>
        <position position="1"/>
    </location>
</feature>